<comment type="catalytic activity">
    <reaction evidence="1">
        <text>Hydrolysis of terminal, non-reducing beta-D-mannose residues in beta-D-mannosides.</text>
        <dbReference type="EC" id="3.2.1.25"/>
    </reaction>
</comment>
<feature type="domain" description="Mannosidase Ig/CBM-like" evidence="15">
    <location>
        <begin position="649"/>
        <end position="735"/>
    </location>
</feature>
<dbReference type="InterPro" id="IPR013783">
    <property type="entry name" value="Ig-like_fold"/>
</dbReference>
<dbReference type="SUPFAM" id="SSF49303">
    <property type="entry name" value="beta-Galactosidase/glucuronidase domain"/>
    <property type="match status" value="3"/>
</dbReference>
<comment type="similarity">
    <text evidence="10">Belongs to the glycosyl hydrolase 2 family. Beta-mannosidase B subfamily.</text>
</comment>
<dbReference type="Pfam" id="PF00703">
    <property type="entry name" value="Glyco_hydro_2"/>
    <property type="match status" value="1"/>
</dbReference>
<evidence type="ECO:0000256" key="10">
    <source>
        <dbReference type="ARBA" id="ARBA00038429"/>
    </source>
</evidence>
<dbReference type="Gene3D" id="3.20.20.80">
    <property type="entry name" value="Glycosidases"/>
    <property type="match status" value="1"/>
</dbReference>
<gene>
    <name evidence="17" type="ORF">M9Y10_032611</name>
</gene>
<evidence type="ECO:0000256" key="5">
    <source>
        <dbReference type="ARBA" id="ARBA00012754"/>
    </source>
</evidence>
<dbReference type="PANTHER" id="PTHR43730">
    <property type="entry name" value="BETA-MANNOSIDASE"/>
    <property type="match status" value="1"/>
</dbReference>
<evidence type="ECO:0000259" key="16">
    <source>
        <dbReference type="Pfam" id="PF22666"/>
    </source>
</evidence>
<dbReference type="Proteomes" id="UP001470230">
    <property type="component" value="Unassembled WGS sequence"/>
</dbReference>
<evidence type="ECO:0000259" key="15">
    <source>
        <dbReference type="Pfam" id="PF17786"/>
    </source>
</evidence>
<dbReference type="InterPro" id="IPR041447">
    <property type="entry name" value="Mannosidase_ig"/>
</dbReference>
<comment type="caution">
    <text evidence="17">The sequence shown here is derived from an EMBL/GenBank/DDBJ whole genome shotgun (WGS) entry which is preliminary data.</text>
</comment>
<name>A0ABR2GYW7_9EUKA</name>
<comment type="subcellular location">
    <subcellularLocation>
        <location evidence="2">Secreted</location>
    </subcellularLocation>
</comment>
<evidence type="ECO:0000256" key="11">
    <source>
        <dbReference type="ARBA" id="ARBA00041069"/>
    </source>
</evidence>
<reference evidence="17 18" key="1">
    <citation type="submission" date="2024-04" db="EMBL/GenBank/DDBJ databases">
        <title>Tritrichomonas musculus Genome.</title>
        <authorList>
            <person name="Alves-Ferreira E."/>
            <person name="Grigg M."/>
            <person name="Lorenzi H."/>
            <person name="Galac M."/>
        </authorList>
    </citation>
    <scope>NUCLEOTIDE SEQUENCE [LARGE SCALE GENOMIC DNA]</scope>
    <source>
        <strain evidence="17 18">EAF2021</strain>
    </source>
</reference>
<evidence type="ECO:0000256" key="12">
    <source>
        <dbReference type="ARBA" id="ARBA00041614"/>
    </source>
</evidence>
<organism evidence="17 18">
    <name type="scientific">Tritrichomonas musculus</name>
    <dbReference type="NCBI Taxonomy" id="1915356"/>
    <lineage>
        <taxon>Eukaryota</taxon>
        <taxon>Metamonada</taxon>
        <taxon>Parabasalia</taxon>
        <taxon>Tritrichomonadida</taxon>
        <taxon>Tritrichomonadidae</taxon>
        <taxon>Tritrichomonas</taxon>
    </lineage>
</organism>
<feature type="domain" description="Glycoside hydrolase family 2 immunoglobulin-like beta-sandwich" evidence="13">
    <location>
        <begin position="194"/>
        <end position="289"/>
    </location>
</feature>
<dbReference type="Gene3D" id="2.60.40.10">
    <property type="entry name" value="Immunoglobulins"/>
    <property type="match status" value="3"/>
</dbReference>
<dbReference type="InterPro" id="IPR008979">
    <property type="entry name" value="Galactose-bd-like_sf"/>
</dbReference>
<evidence type="ECO:0000256" key="1">
    <source>
        <dbReference type="ARBA" id="ARBA00000829"/>
    </source>
</evidence>
<evidence type="ECO:0000313" key="17">
    <source>
        <dbReference type="EMBL" id="KAK8839138.1"/>
    </source>
</evidence>
<dbReference type="SUPFAM" id="SSF49785">
    <property type="entry name" value="Galactose-binding domain-like"/>
    <property type="match status" value="1"/>
</dbReference>
<dbReference type="InterPro" id="IPR036156">
    <property type="entry name" value="Beta-gal/glucu_dom_sf"/>
</dbReference>
<dbReference type="InterPro" id="IPR006102">
    <property type="entry name" value="Ig-like_GH2"/>
</dbReference>
<keyword evidence="6" id="KW-0964">Secreted</keyword>
<evidence type="ECO:0000259" key="13">
    <source>
        <dbReference type="Pfam" id="PF00703"/>
    </source>
</evidence>
<evidence type="ECO:0000256" key="6">
    <source>
        <dbReference type="ARBA" id="ARBA00022525"/>
    </source>
</evidence>
<feature type="domain" description="Beta-mannosidase Ig-fold" evidence="14">
    <location>
        <begin position="740"/>
        <end position="808"/>
    </location>
</feature>
<keyword evidence="18" id="KW-1185">Reference proteome</keyword>
<dbReference type="Gene3D" id="2.60.120.260">
    <property type="entry name" value="Galactose-binding domain-like"/>
    <property type="match status" value="1"/>
</dbReference>
<dbReference type="Pfam" id="PF17786">
    <property type="entry name" value="Mannosidase_ig"/>
    <property type="match status" value="1"/>
</dbReference>
<protein>
    <recommendedName>
        <fullName evidence="11">Beta-mannosidase B</fullName>
        <ecNumber evidence="5">3.2.1.25</ecNumber>
    </recommendedName>
    <alternativeName>
        <fullName evidence="12">Mannanase B</fullName>
    </alternativeName>
</protein>
<dbReference type="PANTHER" id="PTHR43730:SF1">
    <property type="entry name" value="BETA-MANNOSIDASE"/>
    <property type="match status" value="1"/>
</dbReference>
<evidence type="ECO:0000256" key="4">
    <source>
        <dbReference type="ARBA" id="ARBA00011738"/>
    </source>
</evidence>
<proteinExistence type="inferred from homology"/>
<sequence>MKLDGVWNLTCPARNLHIPISIPGDVYTALIENDLLPDPYYSANENIVQWPSEVEWVIERKFEVSSVSSYSAFVLVLEMVDTFTTIYINNQEILKTTSTFKFYRTNIIEYLKEGENEIKVQFHNNKKEASQRYFSQLPKSYPYSENNRVPFMNYIRKPQFQAGWDWGPCICSVGIYQSIQIHPILKNGYDIIEVSTEQTFKDEGSFLNVDVVLHNYNEIEESTKLVVNFDNEEKVVTIQKNSIGEHRYSVKFDTKEKERWTIYEFGKPKLYDLKVTVLDQTVAKKIGIRNLIVDCHEDGYGTTFQFVLNDKVVNARGANFIPIDSIPSRMTKERMRELFQDMVESHMNIVRIWGGGYYFDIVLEICDELGILVWQDFMFGCAQYPNDSVFYEEVADEFHDNILRMKHFHAMNWFPFTKEFKAWLKDEYKKFNTFCKNLCIKYDSSRKWWPSSPCDGTGNYDGDWTSEHSGDLHYWEVWHGGKPFEQFFLVKPRFCSEFGYQSYPSLPVVKTFTPPEQMSIYSESFSNHQKNPSGNMLIKNMFNHYFNEPKNFVQQLYLSQVQQSIAIRQGCEYFRTLKPITRGIIYWQLNDCWPVSSWASIEYGGRWKQLQYHAKRFFDPLMITFFENKDYQAIIDGKKSHDDLIDDQKLKLIVVNDRLTTVKFSVKVDWIDFDGKIIQNWNVSSLSALSDTAEAAWQIDSKLFNERRKDGFFYAVLTTDIGEIRSNFYFPTVYKECDLKLAKIKADLQRDIHGTKITLTTDKPAFFVHLESEKVRKFTDSSLVLIPSEKVVVNCQEEINNDDLTIYQLAQIGN</sequence>
<dbReference type="InterPro" id="IPR017853">
    <property type="entry name" value="GH"/>
</dbReference>
<dbReference type="InterPro" id="IPR050887">
    <property type="entry name" value="Beta-mannosidase_GH2"/>
</dbReference>
<dbReference type="Pfam" id="PF17753">
    <property type="entry name" value="Ig_mannosidase"/>
    <property type="match status" value="1"/>
</dbReference>
<dbReference type="InterPro" id="IPR041625">
    <property type="entry name" value="Beta-mannosidase_Ig"/>
</dbReference>
<evidence type="ECO:0000256" key="7">
    <source>
        <dbReference type="ARBA" id="ARBA00022801"/>
    </source>
</evidence>
<keyword evidence="8" id="KW-0325">Glycoprotein</keyword>
<evidence type="ECO:0000313" key="18">
    <source>
        <dbReference type="Proteomes" id="UP001470230"/>
    </source>
</evidence>
<comment type="pathway">
    <text evidence="3">Glycan metabolism; N-glycan degradation.</text>
</comment>
<keyword evidence="9" id="KW-0326">Glycosidase</keyword>
<evidence type="ECO:0000259" key="14">
    <source>
        <dbReference type="Pfam" id="PF17753"/>
    </source>
</evidence>
<evidence type="ECO:0000256" key="8">
    <source>
        <dbReference type="ARBA" id="ARBA00023180"/>
    </source>
</evidence>
<keyword evidence="7" id="KW-0378">Hydrolase</keyword>
<dbReference type="Pfam" id="PF22666">
    <property type="entry name" value="Glyco_hydro_2_N2"/>
    <property type="match status" value="1"/>
</dbReference>
<dbReference type="SUPFAM" id="SSF51445">
    <property type="entry name" value="(Trans)glycosidases"/>
    <property type="match status" value="1"/>
</dbReference>
<evidence type="ECO:0000256" key="9">
    <source>
        <dbReference type="ARBA" id="ARBA00023295"/>
    </source>
</evidence>
<dbReference type="EC" id="3.2.1.25" evidence="5"/>
<feature type="domain" description="Beta-mannosidase-like galactose-binding" evidence="16">
    <location>
        <begin position="7"/>
        <end position="177"/>
    </location>
</feature>
<evidence type="ECO:0000256" key="3">
    <source>
        <dbReference type="ARBA" id="ARBA00004740"/>
    </source>
</evidence>
<evidence type="ECO:0000256" key="2">
    <source>
        <dbReference type="ARBA" id="ARBA00004613"/>
    </source>
</evidence>
<comment type="subunit">
    <text evidence="4">Homodimer.</text>
</comment>
<accession>A0ABR2GYW7</accession>
<dbReference type="EMBL" id="JAPFFF010000053">
    <property type="protein sequence ID" value="KAK8839138.1"/>
    <property type="molecule type" value="Genomic_DNA"/>
</dbReference>
<dbReference type="InterPro" id="IPR054593">
    <property type="entry name" value="Beta-mannosidase-like_N2"/>
</dbReference>